<comment type="caution">
    <text evidence="1">The sequence shown here is derived from an EMBL/GenBank/DDBJ whole genome shotgun (WGS) entry which is preliminary data.</text>
</comment>
<gene>
    <name evidence="1" type="ORF">QYT958_LOCUS44164</name>
</gene>
<name>A0A822E4E5_9BILA</name>
<reference evidence="1" key="1">
    <citation type="submission" date="2021-02" db="EMBL/GenBank/DDBJ databases">
        <authorList>
            <person name="Nowell W R."/>
        </authorList>
    </citation>
    <scope>NUCLEOTIDE SEQUENCE</scope>
</reference>
<organism evidence="1 2">
    <name type="scientific">Rotaria socialis</name>
    <dbReference type="NCBI Taxonomy" id="392032"/>
    <lineage>
        <taxon>Eukaryota</taxon>
        <taxon>Metazoa</taxon>
        <taxon>Spiralia</taxon>
        <taxon>Gnathifera</taxon>
        <taxon>Rotifera</taxon>
        <taxon>Eurotatoria</taxon>
        <taxon>Bdelloidea</taxon>
        <taxon>Philodinida</taxon>
        <taxon>Philodinidae</taxon>
        <taxon>Rotaria</taxon>
    </lineage>
</organism>
<feature type="non-terminal residue" evidence="1">
    <location>
        <position position="1"/>
    </location>
</feature>
<dbReference type="Proteomes" id="UP000663848">
    <property type="component" value="Unassembled WGS sequence"/>
</dbReference>
<evidence type="ECO:0000313" key="1">
    <source>
        <dbReference type="EMBL" id="CAF5086892.1"/>
    </source>
</evidence>
<sequence length="41" mass="4461">SISFMGFLIQYYDTNSSNCDATTTTTTTYLISTEAVTTLAL</sequence>
<protein>
    <submittedName>
        <fullName evidence="1">Uncharacterized protein</fullName>
    </submittedName>
</protein>
<dbReference type="EMBL" id="CAJOBR010066851">
    <property type="protein sequence ID" value="CAF5086892.1"/>
    <property type="molecule type" value="Genomic_DNA"/>
</dbReference>
<dbReference type="AlphaFoldDB" id="A0A822E4E5"/>
<accession>A0A822E4E5</accession>
<proteinExistence type="predicted"/>
<evidence type="ECO:0000313" key="2">
    <source>
        <dbReference type="Proteomes" id="UP000663848"/>
    </source>
</evidence>